<evidence type="ECO:0000256" key="1">
    <source>
        <dbReference type="ARBA" id="ARBA00004651"/>
    </source>
</evidence>
<evidence type="ECO:0000256" key="4">
    <source>
        <dbReference type="ARBA" id="ARBA00022519"/>
    </source>
</evidence>
<keyword evidence="5 9" id="KW-0812">Transmembrane</keyword>
<feature type="transmembrane region" description="Helical" evidence="9">
    <location>
        <begin position="12"/>
        <end position="31"/>
    </location>
</feature>
<keyword evidence="4" id="KW-0997">Cell inner membrane</keyword>
<feature type="transmembrane region" description="Helical" evidence="9">
    <location>
        <begin position="43"/>
        <end position="66"/>
    </location>
</feature>
<dbReference type="PANTHER" id="PTHR32196:SF71">
    <property type="entry name" value="AUTOINDUCER 2 IMPORT SYSTEM PERMEASE PROTEIN LSRD"/>
    <property type="match status" value="1"/>
</dbReference>
<keyword evidence="11" id="KW-1185">Reference proteome</keyword>
<keyword evidence="6 9" id="KW-1133">Transmembrane helix</keyword>
<keyword evidence="7 9" id="KW-0472">Membrane</keyword>
<name>A0ABR7HW33_9FIRM</name>
<organism evidence="10 11">
    <name type="scientific">Pseudoflavonifractor hominis</name>
    <dbReference type="NCBI Taxonomy" id="2763059"/>
    <lineage>
        <taxon>Bacteria</taxon>
        <taxon>Bacillati</taxon>
        <taxon>Bacillota</taxon>
        <taxon>Clostridia</taxon>
        <taxon>Eubacteriales</taxon>
        <taxon>Oscillospiraceae</taxon>
        <taxon>Pseudoflavonifractor</taxon>
    </lineage>
</organism>
<comment type="subcellular location">
    <subcellularLocation>
        <location evidence="1">Cell membrane</location>
        <topology evidence="1">Multi-pass membrane protein</topology>
    </subcellularLocation>
</comment>
<keyword evidence="3" id="KW-1003">Cell membrane</keyword>
<evidence type="ECO:0000256" key="6">
    <source>
        <dbReference type="ARBA" id="ARBA00022989"/>
    </source>
</evidence>
<feature type="transmembrane region" description="Helical" evidence="9">
    <location>
        <begin position="207"/>
        <end position="231"/>
    </location>
</feature>
<protein>
    <recommendedName>
        <fullName evidence="8">Autoinducer 2 import system permease protein LsrD</fullName>
    </recommendedName>
</protein>
<accession>A0ABR7HW33</accession>
<evidence type="ECO:0000256" key="8">
    <source>
        <dbReference type="ARBA" id="ARBA00039381"/>
    </source>
</evidence>
<dbReference type="InterPro" id="IPR001851">
    <property type="entry name" value="ABC_transp_permease"/>
</dbReference>
<evidence type="ECO:0000256" key="9">
    <source>
        <dbReference type="SAM" id="Phobius"/>
    </source>
</evidence>
<evidence type="ECO:0000313" key="11">
    <source>
        <dbReference type="Proteomes" id="UP000660021"/>
    </source>
</evidence>
<feature type="transmembrane region" description="Helical" evidence="9">
    <location>
        <begin position="286"/>
        <end position="305"/>
    </location>
</feature>
<evidence type="ECO:0000313" key="10">
    <source>
        <dbReference type="EMBL" id="MBC5731729.1"/>
    </source>
</evidence>
<proteinExistence type="predicted"/>
<evidence type="ECO:0000256" key="2">
    <source>
        <dbReference type="ARBA" id="ARBA00022448"/>
    </source>
</evidence>
<evidence type="ECO:0000256" key="3">
    <source>
        <dbReference type="ARBA" id="ARBA00022475"/>
    </source>
</evidence>
<sequence>MVLTNYRSEIGVFVALILYCAVISVLSPHFLTGRNMLNLFSQLSVVGLLAIGELFVLLTGGIDLSVGNTMGLSCMAGGMVMASTQNIAAGIIVALAIGLLCGVVNGYLVGYVGLPAFIVTLGMMGITRNADYLMCGGIGINNLPEGIKMLTKAKVLGINVYYIIIILLFILMGWILSNTKLGRNTYAIGSNKNAARLSGVNTKLATLLPYAISGLFAGIGAVILMSRFAAVDPNYGSGNEMNAIAACVVGGTSLAGGKGSMLGTFIGVVLMACISNGLDLLGVSPYWQGVTIGCVIIGVLLIETYSEKVRGKSKK</sequence>
<gene>
    <name evidence="10" type="ORF">H8S34_12960</name>
</gene>
<feature type="transmembrane region" description="Helical" evidence="9">
    <location>
        <begin position="243"/>
        <end position="274"/>
    </location>
</feature>
<dbReference type="PANTHER" id="PTHR32196">
    <property type="entry name" value="ABC TRANSPORTER PERMEASE PROTEIN YPHD-RELATED-RELATED"/>
    <property type="match status" value="1"/>
</dbReference>
<evidence type="ECO:0000256" key="5">
    <source>
        <dbReference type="ARBA" id="ARBA00022692"/>
    </source>
</evidence>
<reference evidence="10 11" key="1">
    <citation type="submission" date="2020-08" db="EMBL/GenBank/DDBJ databases">
        <title>Genome public.</title>
        <authorList>
            <person name="Liu C."/>
            <person name="Sun Q."/>
        </authorList>
    </citation>
    <scope>NUCLEOTIDE SEQUENCE [LARGE SCALE GENOMIC DNA]</scope>
    <source>
        <strain evidence="10 11">New-38</strain>
    </source>
</reference>
<comment type="caution">
    <text evidence="10">The sequence shown here is derived from an EMBL/GenBank/DDBJ whole genome shotgun (WGS) entry which is preliminary data.</text>
</comment>
<feature type="transmembrane region" description="Helical" evidence="9">
    <location>
        <begin position="155"/>
        <end position="176"/>
    </location>
</feature>
<dbReference type="Pfam" id="PF02653">
    <property type="entry name" value="BPD_transp_2"/>
    <property type="match status" value="1"/>
</dbReference>
<feature type="transmembrane region" description="Helical" evidence="9">
    <location>
        <begin position="87"/>
        <end position="108"/>
    </location>
</feature>
<dbReference type="Proteomes" id="UP000660021">
    <property type="component" value="Unassembled WGS sequence"/>
</dbReference>
<dbReference type="CDD" id="cd06579">
    <property type="entry name" value="TM_PBP1_transp_AraH_like"/>
    <property type="match status" value="1"/>
</dbReference>
<dbReference type="EMBL" id="JACOPR010000009">
    <property type="protein sequence ID" value="MBC5731729.1"/>
    <property type="molecule type" value="Genomic_DNA"/>
</dbReference>
<evidence type="ECO:0000256" key="7">
    <source>
        <dbReference type="ARBA" id="ARBA00023136"/>
    </source>
</evidence>
<keyword evidence="2" id="KW-0813">Transport</keyword>